<proteinExistence type="predicted"/>
<protein>
    <submittedName>
        <fullName evidence="1">7859_t:CDS:1</fullName>
    </submittedName>
</protein>
<evidence type="ECO:0000313" key="1">
    <source>
        <dbReference type="EMBL" id="CAG8547027.1"/>
    </source>
</evidence>
<name>A0ACA9LS08_9GLOM</name>
<dbReference type="EMBL" id="CAJVPW010004906">
    <property type="protein sequence ID" value="CAG8547027.1"/>
    <property type="molecule type" value="Genomic_DNA"/>
</dbReference>
<evidence type="ECO:0000313" key="2">
    <source>
        <dbReference type="Proteomes" id="UP000789366"/>
    </source>
</evidence>
<keyword evidence="2" id="KW-1185">Reference proteome</keyword>
<organism evidence="1 2">
    <name type="scientific">Cetraspora pellucida</name>
    <dbReference type="NCBI Taxonomy" id="1433469"/>
    <lineage>
        <taxon>Eukaryota</taxon>
        <taxon>Fungi</taxon>
        <taxon>Fungi incertae sedis</taxon>
        <taxon>Mucoromycota</taxon>
        <taxon>Glomeromycotina</taxon>
        <taxon>Glomeromycetes</taxon>
        <taxon>Diversisporales</taxon>
        <taxon>Gigasporaceae</taxon>
        <taxon>Cetraspora</taxon>
    </lineage>
</organism>
<sequence length="132" mass="15224">MATILNKYNLLAESNLLQLCAYADKLSTMLLDWKAHKDVKEALHQHLFKENQIRALVLNNKKKRLTIKERAQYYLAVPKNNTDEAIVAASSCILQFRKELAEAGFGFKQIYIYAILPEITQASNEIQKRQLE</sequence>
<accession>A0ACA9LS08</accession>
<gene>
    <name evidence="1" type="ORF">SPELUC_LOCUS5047</name>
</gene>
<dbReference type="Proteomes" id="UP000789366">
    <property type="component" value="Unassembled WGS sequence"/>
</dbReference>
<comment type="caution">
    <text evidence="1">The sequence shown here is derived from an EMBL/GenBank/DDBJ whole genome shotgun (WGS) entry which is preliminary data.</text>
</comment>
<reference evidence="1" key="1">
    <citation type="submission" date="2021-06" db="EMBL/GenBank/DDBJ databases">
        <authorList>
            <person name="Kallberg Y."/>
            <person name="Tangrot J."/>
            <person name="Rosling A."/>
        </authorList>
    </citation>
    <scope>NUCLEOTIDE SEQUENCE</scope>
    <source>
        <strain evidence="1">28 12/20/2015</strain>
    </source>
</reference>